<feature type="transmembrane region" description="Helical" evidence="7">
    <location>
        <begin position="83"/>
        <end position="103"/>
    </location>
</feature>
<gene>
    <name evidence="8" type="primary">lspA_2</name>
    <name evidence="8" type="ORF">GALL_10490</name>
</gene>
<dbReference type="GO" id="GO:0016020">
    <property type="term" value="C:membrane"/>
    <property type="evidence" value="ECO:0007669"/>
    <property type="project" value="InterPro"/>
</dbReference>
<proteinExistence type="inferred from homology"/>
<organism evidence="8">
    <name type="scientific">mine drainage metagenome</name>
    <dbReference type="NCBI Taxonomy" id="410659"/>
    <lineage>
        <taxon>unclassified sequences</taxon>
        <taxon>metagenomes</taxon>
        <taxon>ecological metagenomes</taxon>
    </lineage>
</organism>
<keyword evidence="4 8" id="KW-0378">Hydrolase</keyword>
<reference evidence="8" key="1">
    <citation type="submission" date="2016-10" db="EMBL/GenBank/DDBJ databases">
        <title>Sequence of Gallionella enrichment culture.</title>
        <authorList>
            <person name="Poehlein A."/>
            <person name="Muehling M."/>
            <person name="Daniel R."/>
        </authorList>
    </citation>
    <scope>NUCLEOTIDE SEQUENCE</scope>
</reference>
<evidence type="ECO:0000256" key="4">
    <source>
        <dbReference type="ARBA" id="ARBA00022801"/>
    </source>
</evidence>
<keyword evidence="5 7" id="KW-1133">Transmembrane helix</keyword>
<feature type="transmembrane region" description="Helical" evidence="7">
    <location>
        <begin position="151"/>
        <end position="172"/>
    </location>
</feature>
<dbReference type="PRINTS" id="PR00781">
    <property type="entry name" value="LIPOSIGPTASE"/>
</dbReference>
<evidence type="ECO:0000256" key="7">
    <source>
        <dbReference type="SAM" id="Phobius"/>
    </source>
</evidence>
<sequence length="182" mass="20143">MSPESYKSIVNVEPPPPLHRRIAAYRLLILCLFAVLALDQVSKAWIRSHLPYPTYGRPGAIEVIPGFFDIIHVGNTGAAWSMLTGHSGLLAALAALSLLAIFYWRKALSLKIPSVQISFGLMCGGIAGNLIDRVLFGHVVDFLDFHFGSFVYPTFNIADSGICVGVALYLWHSLWPEFTRKR</sequence>
<dbReference type="PANTHER" id="PTHR33695">
    <property type="entry name" value="LIPOPROTEIN SIGNAL PEPTIDASE"/>
    <property type="match status" value="1"/>
</dbReference>
<evidence type="ECO:0000256" key="5">
    <source>
        <dbReference type="ARBA" id="ARBA00022989"/>
    </source>
</evidence>
<dbReference type="AlphaFoldDB" id="A0A1J5TQX5"/>
<evidence type="ECO:0000256" key="3">
    <source>
        <dbReference type="ARBA" id="ARBA00022692"/>
    </source>
</evidence>
<dbReference type="EC" id="3.4.23.36" evidence="8"/>
<protein>
    <submittedName>
        <fullName evidence="8">Lipoprotein signal peptidase</fullName>
        <ecNumber evidence="8">3.4.23.36</ecNumber>
    </submittedName>
</protein>
<dbReference type="GO" id="GO:0006508">
    <property type="term" value="P:proteolysis"/>
    <property type="evidence" value="ECO:0007669"/>
    <property type="project" value="UniProtKB-KW"/>
</dbReference>
<keyword evidence="1" id="KW-1003">Cell membrane</keyword>
<evidence type="ECO:0000256" key="1">
    <source>
        <dbReference type="ARBA" id="ARBA00022475"/>
    </source>
</evidence>
<keyword evidence="2" id="KW-0645">Protease</keyword>
<name>A0A1J5TQX5_9ZZZZ</name>
<evidence type="ECO:0000256" key="6">
    <source>
        <dbReference type="ARBA" id="ARBA00023136"/>
    </source>
</evidence>
<dbReference type="NCBIfam" id="TIGR00077">
    <property type="entry name" value="lspA"/>
    <property type="match status" value="1"/>
</dbReference>
<evidence type="ECO:0000256" key="2">
    <source>
        <dbReference type="ARBA" id="ARBA00022670"/>
    </source>
</evidence>
<dbReference type="Pfam" id="PF01252">
    <property type="entry name" value="Peptidase_A8"/>
    <property type="match status" value="1"/>
</dbReference>
<comment type="caution">
    <text evidence="8">The sequence shown here is derived from an EMBL/GenBank/DDBJ whole genome shotgun (WGS) entry which is preliminary data.</text>
</comment>
<dbReference type="EMBL" id="MLJW01000002">
    <property type="protein sequence ID" value="OIR18709.1"/>
    <property type="molecule type" value="Genomic_DNA"/>
</dbReference>
<dbReference type="GO" id="GO:0004190">
    <property type="term" value="F:aspartic-type endopeptidase activity"/>
    <property type="evidence" value="ECO:0007669"/>
    <property type="project" value="UniProtKB-EC"/>
</dbReference>
<feature type="transmembrane region" description="Helical" evidence="7">
    <location>
        <begin position="115"/>
        <end position="131"/>
    </location>
</feature>
<dbReference type="PANTHER" id="PTHR33695:SF1">
    <property type="entry name" value="LIPOPROTEIN SIGNAL PEPTIDASE"/>
    <property type="match status" value="1"/>
</dbReference>
<evidence type="ECO:0000313" key="8">
    <source>
        <dbReference type="EMBL" id="OIR18709.1"/>
    </source>
</evidence>
<dbReference type="HAMAP" id="MF_00161">
    <property type="entry name" value="LspA"/>
    <property type="match status" value="1"/>
</dbReference>
<keyword evidence="6 7" id="KW-0472">Membrane</keyword>
<accession>A0A1J5TQX5</accession>
<dbReference type="InterPro" id="IPR001872">
    <property type="entry name" value="Peptidase_A8"/>
</dbReference>
<keyword evidence="3 7" id="KW-0812">Transmembrane</keyword>
<keyword evidence="8" id="KW-0449">Lipoprotein</keyword>